<dbReference type="SUPFAM" id="SSF55383">
    <property type="entry name" value="Copper amine oxidase, domain N"/>
    <property type="match status" value="1"/>
</dbReference>
<accession>A0A1G8SZP9</accession>
<dbReference type="Gene3D" id="3.30.457.10">
    <property type="entry name" value="Copper amine oxidase-like, N-terminal domain"/>
    <property type="match status" value="1"/>
</dbReference>
<reference evidence="2 3" key="1">
    <citation type="submission" date="2016-10" db="EMBL/GenBank/DDBJ databases">
        <authorList>
            <person name="de Groot N.N."/>
        </authorList>
    </citation>
    <scope>NUCLEOTIDE SEQUENCE [LARGE SCALE GENOMIC DNA]</scope>
    <source>
        <strain evidence="2 3">DSM 2895</strain>
    </source>
</reference>
<organism evidence="2 3">
    <name type="scientific">Aneurinibacillus migulanus</name>
    <name type="common">Bacillus migulanus</name>
    <dbReference type="NCBI Taxonomy" id="47500"/>
    <lineage>
        <taxon>Bacteria</taxon>
        <taxon>Bacillati</taxon>
        <taxon>Bacillota</taxon>
        <taxon>Bacilli</taxon>
        <taxon>Bacillales</taxon>
        <taxon>Paenibacillaceae</taxon>
        <taxon>Aneurinibacillus group</taxon>
        <taxon>Aneurinibacillus</taxon>
    </lineage>
</organism>
<proteinExistence type="predicted"/>
<dbReference type="AlphaFoldDB" id="A0A1G8SZP9"/>
<dbReference type="Proteomes" id="UP000182836">
    <property type="component" value="Unassembled WGS sequence"/>
</dbReference>
<dbReference type="GeneID" id="42307787"/>
<dbReference type="EMBL" id="FNED01000016">
    <property type="protein sequence ID" value="SDJ34688.1"/>
    <property type="molecule type" value="Genomic_DNA"/>
</dbReference>
<protein>
    <submittedName>
        <fullName evidence="2">Copper amine oxidase N-terminal domain-containing protein</fullName>
    </submittedName>
</protein>
<gene>
    <name evidence="2" type="ORF">SAMN04487909_11625</name>
</gene>
<dbReference type="InterPro" id="IPR012854">
    <property type="entry name" value="Cu_amine_oxidase-like_N"/>
</dbReference>
<dbReference type="OrthoDB" id="1803673at2"/>
<feature type="domain" description="Copper amine oxidase-like N-terminal" evidence="1">
    <location>
        <begin position="34"/>
        <end position="81"/>
    </location>
</feature>
<evidence type="ECO:0000259" key="1">
    <source>
        <dbReference type="Pfam" id="PF07833"/>
    </source>
</evidence>
<dbReference type="RefSeq" id="WP_052812151.1">
    <property type="nucleotide sequence ID" value="NZ_BJOA01000238.1"/>
</dbReference>
<dbReference type="Pfam" id="PF07833">
    <property type="entry name" value="Cu_amine_oxidN1"/>
    <property type="match status" value="1"/>
</dbReference>
<dbReference type="InterPro" id="IPR036582">
    <property type="entry name" value="Mao_N_sf"/>
</dbReference>
<sequence>MQRKWLTVVALLLPFIVVFSVSAFANKPLDVMVNNFLMNERLKPKLEEGVTMVAARPLAEALGAKITWDKSTNTVWINSPNVHSLQTQVNLLQKALAPTSPKEAAQRYAEGLKTRNGALQFAIMSPQLQEKRRKSFEAFLWGEGSSSSPWIEEASVDDGVQIKNDVWQFTITLVHNDSTNNKRTGTYDIIVQKYGEHWYLDKD</sequence>
<evidence type="ECO:0000313" key="2">
    <source>
        <dbReference type="EMBL" id="SDJ34688.1"/>
    </source>
</evidence>
<evidence type="ECO:0000313" key="3">
    <source>
        <dbReference type="Proteomes" id="UP000182836"/>
    </source>
</evidence>
<name>A0A1G8SZP9_ANEMI</name>